<organism evidence="2 3">
    <name type="scientific">Pantoea phage Kyle</name>
    <dbReference type="NCBI Taxonomy" id="2589665"/>
    <lineage>
        <taxon>Viruses</taxon>
        <taxon>Duplodnaviria</taxon>
        <taxon>Heunggongvirae</taxon>
        <taxon>Uroviricota</taxon>
        <taxon>Caudoviricetes</taxon>
        <taxon>Lindbergviridae</taxon>
        <taxon>Kylevirus</taxon>
        <taxon>Kylevirus kyle</taxon>
    </lineage>
</organism>
<dbReference type="RefSeq" id="YP_009849862.1">
    <property type="nucleotide sequence ID" value="NC_048796.1"/>
</dbReference>
<evidence type="ECO:0000313" key="3">
    <source>
        <dbReference type="Proteomes" id="UP000319711"/>
    </source>
</evidence>
<dbReference type="Proteomes" id="UP000319711">
    <property type="component" value="Segment"/>
</dbReference>
<proteinExistence type="predicted"/>
<gene>
    <name evidence="2" type="primary">28</name>
    <name evidence="2" type="ORF">KYLE_30</name>
</gene>
<dbReference type="InterPro" id="IPR006528">
    <property type="entry name" value="Phage_head_morphogenesis_dom"/>
</dbReference>
<name>A0A514A8S8_9CAUD</name>
<protein>
    <submittedName>
        <fullName evidence="2">Minor capsid protein</fullName>
    </submittedName>
</protein>
<dbReference type="KEGG" id="vg:55620328"/>
<reference evidence="2 3" key="1">
    <citation type="submission" date="2019-06" db="EMBL/GenBank/DDBJ databases">
        <authorList>
            <person name="Fakulujo A."/>
            <person name="Fiaz D."/>
            <person name="Garg S."/>
            <person name="Gordon G."/>
            <person name="Haider Z."/>
            <person name="Hale A."/>
            <person name="Hodges K."/>
            <person name="Jacob L."/>
            <person name="Kandil F."/>
            <person name="Kincaid V."/>
            <person name="Melchor-Guerra M."/>
            <person name="Morrelli A."/>
            <person name="Morris R."/>
            <person name="Nawaz M."/>
            <person name="Nguyen N."/>
            <person name="Omair A."/>
            <person name="Pray J."/>
            <person name="Saleem H."/>
            <person name="Saravane K."/>
            <person name="Sharma A."/>
            <person name="Singh A."/>
            <person name="Walston M."/>
            <person name="Zaman H."/>
            <person name="Puthuveetil N."/>
            <person name="Do L."/>
            <person name="Islam N."/>
            <person name="Johnson A."/>
        </authorList>
    </citation>
    <scope>NUCLEOTIDE SEQUENCE [LARGE SCALE GENOMIC DNA]</scope>
</reference>
<dbReference type="GeneID" id="55620328"/>
<feature type="domain" description="Phage head morphogenesis" evidence="1">
    <location>
        <begin position="178"/>
        <end position="278"/>
    </location>
</feature>
<dbReference type="Pfam" id="PF04233">
    <property type="entry name" value="Phage_Mu_F"/>
    <property type="match status" value="1"/>
</dbReference>
<dbReference type="EMBL" id="MN038177">
    <property type="protein sequence ID" value="QDH49681.1"/>
    <property type="molecule type" value="Genomic_DNA"/>
</dbReference>
<evidence type="ECO:0000313" key="2">
    <source>
        <dbReference type="EMBL" id="QDH49681.1"/>
    </source>
</evidence>
<accession>A0A514A8S8</accession>
<evidence type="ECO:0000259" key="1">
    <source>
        <dbReference type="Pfam" id="PF04233"/>
    </source>
</evidence>
<sequence>MAFKASKKRERREPEKVGLGSPITPSYALSLWYRKELNAVIAEMVNDYQFNIDQAFVHPEVRKYFAMDSAASFLTGLLNRLKKKWANQFNRVAADLSKRFVERIDEQATIATFSSLKVAGMEAPKAKYTEAVKNTIQGFEEWNKTLITNVGAQVHEKVFNAVMLSLTSADPEEQGMPGIQKALREVGIKEKRRVKFIAQDQVSKIYGALADQRMEDNGVEEFDWIHSGAGKHPRQCHAHMNGMRFKINDPRLWEIGGELGLTKRDLGPPGWAIGCRCKRRPVI</sequence>
<keyword evidence="3" id="KW-1185">Reference proteome</keyword>